<name>A0ABY4SA59_AQUTE</name>
<dbReference type="EMBL" id="CP097636">
    <property type="protein sequence ID" value="URI08957.1"/>
    <property type="molecule type" value="Genomic_DNA"/>
</dbReference>
<reference evidence="3" key="1">
    <citation type="submission" date="2022-05" db="EMBL/GenBank/DDBJ databases">
        <title>An RpoN-dependent PEP-CTERM gene is involved in floc formation of an Aquincola tertiaricarbonis strain.</title>
        <authorList>
            <person name="Qiu D."/>
            <person name="Xia M."/>
        </authorList>
    </citation>
    <scope>NUCLEOTIDE SEQUENCE</scope>
    <source>
        <strain evidence="3">RN12</strain>
    </source>
</reference>
<dbReference type="InterPro" id="IPR041657">
    <property type="entry name" value="HTH_17"/>
</dbReference>
<feature type="domain" description="Helix-turn-helix" evidence="2">
    <location>
        <begin position="4"/>
        <end position="52"/>
    </location>
</feature>
<sequence>MQHVYTTSALAELLDCEETTVKDRAVAGDLPGIKIGRSWVFPAEALHQALNELAMREAAARRAPAPRAAVATAGRAAPKRRAPPPLPSLS</sequence>
<feature type="compositionally biased region" description="Low complexity" evidence="1">
    <location>
        <begin position="66"/>
        <end position="76"/>
    </location>
</feature>
<gene>
    <name evidence="3" type="ORF">MW290_25650</name>
</gene>
<evidence type="ECO:0000313" key="3">
    <source>
        <dbReference type="EMBL" id="URI08957.1"/>
    </source>
</evidence>
<evidence type="ECO:0000313" key="4">
    <source>
        <dbReference type="Proteomes" id="UP001056201"/>
    </source>
</evidence>
<protein>
    <submittedName>
        <fullName evidence="3">Helix-turn-helix domain-containing protein</fullName>
    </submittedName>
</protein>
<feature type="region of interest" description="Disordered" evidence="1">
    <location>
        <begin position="66"/>
        <end position="90"/>
    </location>
</feature>
<keyword evidence="4" id="KW-1185">Reference proteome</keyword>
<proteinExistence type="predicted"/>
<evidence type="ECO:0000259" key="2">
    <source>
        <dbReference type="Pfam" id="PF12728"/>
    </source>
</evidence>
<dbReference type="Pfam" id="PF12728">
    <property type="entry name" value="HTH_17"/>
    <property type="match status" value="1"/>
</dbReference>
<evidence type="ECO:0000256" key="1">
    <source>
        <dbReference type="SAM" id="MobiDB-lite"/>
    </source>
</evidence>
<accession>A0ABY4SA59</accession>
<organism evidence="3 4">
    <name type="scientific">Aquincola tertiaricarbonis</name>
    <dbReference type="NCBI Taxonomy" id="391953"/>
    <lineage>
        <taxon>Bacteria</taxon>
        <taxon>Pseudomonadati</taxon>
        <taxon>Pseudomonadota</taxon>
        <taxon>Betaproteobacteria</taxon>
        <taxon>Burkholderiales</taxon>
        <taxon>Sphaerotilaceae</taxon>
        <taxon>Aquincola</taxon>
    </lineage>
</organism>
<dbReference type="Proteomes" id="UP001056201">
    <property type="component" value="Chromosome 2"/>
</dbReference>
<dbReference type="RefSeq" id="WP_250197175.1">
    <property type="nucleotide sequence ID" value="NZ_CP097636.1"/>
</dbReference>